<feature type="region of interest" description="Disordered" evidence="1">
    <location>
        <begin position="117"/>
        <end position="146"/>
    </location>
</feature>
<accession>A0AAW1Y3X8</accession>
<feature type="region of interest" description="Disordered" evidence="1">
    <location>
        <begin position="190"/>
        <end position="213"/>
    </location>
</feature>
<sequence>MAAPLSHLQRALPPITPYPQPNSQNPSPLHLHFTAKPPCHYHLSPSQPATFLPLSPPHGTITISNSQHPVPIHFQNQPLQNLQTPKSSLQSPHSPHHHHSHSTAHISTSIIFSSPKFTTAPPSISNPKLAAAPASKKQKRRRPDHNHQIIIITSPKSAITINNSQLSPLPAPSILAGHFSLLCQLPIRPTPPPSSNSDRVAVQSASSQPELPHPCASITANAATARSAPARSHQARAIKWCRISCRHRAPRPLNPPFPLQSLDGAHSSQPPSREPSCSLSLSVFWKGEIVSEDAEERMNQ</sequence>
<reference evidence="2 3" key="1">
    <citation type="journal article" date="2023" name="G3 (Bethesda)">
        <title>A chromosome-length genome assembly and annotation of blackberry (Rubus argutus, cv. 'Hillquist').</title>
        <authorList>
            <person name="Bruna T."/>
            <person name="Aryal R."/>
            <person name="Dudchenko O."/>
            <person name="Sargent D.J."/>
            <person name="Mead D."/>
            <person name="Buti M."/>
            <person name="Cavallini A."/>
            <person name="Hytonen T."/>
            <person name="Andres J."/>
            <person name="Pham M."/>
            <person name="Weisz D."/>
            <person name="Mascagni F."/>
            <person name="Usai G."/>
            <person name="Natali L."/>
            <person name="Bassil N."/>
            <person name="Fernandez G.E."/>
            <person name="Lomsadze A."/>
            <person name="Armour M."/>
            <person name="Olukolu B."/>
            <person name="Poorten T."/>
            <person name="Britton C."/>
            <person name="Davik J."/>
            <person name="Ashrafi H."/>
            <person name="Aiden E.L."/>
            <person name="Borodovsky M."/>
            <person name="Worthington M."/>
        </authorList>
    </citation>
    <scope>NUCLEOTIDE SEQUENCE [LARGE SCALE GENOMIC DNA]</scope>
    <source>
        <strain evidence="2">PI 553951</strain>
    </source>
</reference>
<comment type="caution">
    <text evidence="2">The sequence shown here is derived from an EMBL/GenBank/DDBJ whole genome shotgun (WGS) entry which is preliminary data.</text>
</comment>
<gene>
    <name evidence="2" type="ORF">M0R45_009083</name>
</gene>
<dbReference type="AlphaFoldDB" id="A0AAW1Y3X8"/>
<organism evidence="2 3">
    <name type="scientific">Rubus argutus</name>
    <name type="common">Southern blackberry</name>
    <dbReference type="NCBI Taxonomy" id="59490"/>
    <lineage>
        <taxon>Eukaryota</taxon>
        <taxon>Viridiplantae</taxon>
        <taxon>Streptophyta</taxon>
        <taxon>Embryophyta</taxon>
        <taxon>Tracheophyta</taxon>
        <taxon>Spermatophyta</taxon>
        <taxon>Magnoliopsida</taxon>
        <taxon>eudicotyledons</taxon>
        <taxon>Gunneridae</taxon>
        <taxon>Pentapetalae</taxon>
        <taxon>rosids</taxon>
        <taxon>fabids</taxon>
        <taxon>Rosales</taxon>
        <taxon>Rosaceae</taxon>
        <taxon>Rosoideae</taxon>
        <taxon>Rosoideae incertae sedis</taxon>
        <taxon>Rubus</taxon>
    </lineage>
</organism>
<feature type="region of interest" description="Disordered" evidence="1">
    <location>
        <begin position="252"/>
        <end position="278"/>
    </location>
</feature>
<dbReference type="Proteomes" id="UP001457282">
    <property type="component" value="Unassembled WGS sequence"/>
</dbReference>
<evidence type="ECO:0000313" key="3">
    <source>
        <dbReference type="Proteomes" id="UP001457282"/>
    </source>
</evidence>
<feature type="compositionally biased region" description="Polar residues" evidence="1">
    <location>
        <begin position="117"/>
        <end position="126"/>
    </location>
</feature>
<feature type="compositionally biased region" description="Polar residues" evidence="1">
    <location>
        <begin position="266"/>
        <end position="278"/>
    </location>
</feature>
<evidence type="ECO:0000313" key="2">
    <source>
        <dbReference type="EMBL" id="KAK9943476.1"/>
    </source>
</evidence>
<dbReference type="EMBL" id="JBEDUW010000002">
    <property type="protein sequence ID" value="KAK9943476.1"/>
    <property type="molecule type" value="Genomic_DNA"/>
</dbReference>
<keyword evidence="3" id="KW-1185">Reference proteome</keyword>
<name>A0AAW1Y3X8_RUBAR</name>
<proteinExistence type="predicted"/>
<protein>
    <submittedName>
        <fullName evidence="2">Uncharacterized protein</fullName>
    </submittedName>
</protein>
<feature type="compositionally biased region" description="Polar residues" evidence="1">
    <location>
        <begin position="195"/>
        <end position="209"/>
    </location>
</feature>
<feature type="region of interest" description="Disordered" evidence="1">
    <location>
        <begin position="82"/>
        <end position="105"/>
    </location>
</feature>
<evidence type="ECO:0000256" key="1">
    <source>
        <dbReference type="SAM" id="MobiDB-lite"/>
    </source>
</evidence>
<feature type="region of interest" description="Disordered" evidence="1">
    <location>
        <begin position="1"/>
        <end position="30"/>
    </location>
</feature>